<name>A0AC60P2Q6_IXOPE</name>
<reference evidence="1 2" key="1">
    <citation type="journal article" date="2020" name="Cell">
        <title>Large-Scale Comparative Analyses of Tick Genomes Elucidate Their Genetic Diversity and Vector Capacities.</title>
        <authorList>
            <consortium name="Tick Genome and Microbiome Consortium (TIGMIC)"/>
            <person name="Jia N."/>
            <person name="Wang J."/>
            <person name="Shi W."/>
            <person name="Du L."/>
            <person name="Sun Y."/>
            <person name="Zhan W."/>
            <person name="Jiang J.F."/>
            <person name="Wang Q."/>
            <person name="Zhang B."/>
            <person name="Ji P."/>
            <person name="Bell-Sakyi L."/>
            <person name="Cui X.M."/>
            <person name="Yuan T.T."/>
            <person name="Jiang B.G."/>
            <person name="Yang W.F."/>
            <person name="Lam T.T."/>
            <person name="Chang Q.C."/>
            <person name="Ding S.J."/>
            <person name="Wang X.J."/>
            <person name="Zhu J.G."/>
            <person name="Ruan X.D."/>
            <person name="Zhao L."/>
            <person name="Wei J.T."/>
            <person name="Ye R.Z."/>
            <person name="Que T.C."/>
            <person name="Du C.H."/>
            <person name="Zhou Y.H."/>
            <person name="Cheng J.X."/>
            <person name="Dai P.F."/>
            <person name="Guo W.B."/>
            <person name="Han X.H."/>
            <person name="Huang E.J."/>
            <person name="Li L.F."/>
            <person name="Wei W."/>
            <person name="Gao Y.C."/>
            <person name="Liu J.Z."/>
            <person name="Shao H.Z."/>
            <person name="Wang X."/>
            <person name="Wang C.C."/>
            <person name="Yang T.C."/>
            <person name="Huo Q.B."/>
            <person name="Li W."/>
            <person name="Chen H.Y."/>
            <person name="Chen S.E."/>
            <person name="Zhou L.G."/>
            <person name="Ni X.B."/>
            <person name="Tian J.H."/>
            <person name="Sheng Y."/>
            <person name="Liu T."/>
            <person name="Pan Y.S."/>
            <person name="Xia L.Y."/>
            <person name="Li J."/>
            <person name="Zhao F."/>
            <person name="Cao W.C."/>
        </authorList>
    </citation>
    <scope>NUCLEOTIDE SEQUENCE [LARGE SCALE GENOMIC DNA]</scope>
    <source>
        <strain evidence="1">Iper-2018</strain>
    </source>
</reference>
<keyword evidence="2" id="KW-1185">Reference proteome</keyword>
<proteinExistence type="predicted"/>
<protein>
    <submittedName>
        <fullName evidence="1">Uncharacterized protein</fullName>
    </submittedName>
</protein>
<feature type="non-terminal residue" evidence="1">
    <location>
        <position position="1"/>
    </location>
</feature>
<dbReference type="EMBL" id="JABSTQ010011246">
    <property type="protein sequence ID" value="KAG0413592.1"/>
    <property type="molecule type" value="Genomic_DNA"/>
</dbReference>
<accession>A0AC60P2Q6</accession>
<evidence type="ECO:0000313" key="2">
    <source>
        <dbReference type="Proteomes" id="UP000805193"/>
    </source>
</evidence>
<comment type="caution">
    <text evidence="1">The sequence shown here is derived from an EMBL/GenBank/DDBJ whole genome shotgun (WGS) entry which is preliminary data.</text>
</comment>
<sequence>SRKERVIFKVEQIEWSSNEYYSYGTSIPEKMRCHGCGCVSNTIYPLENKCQGHGLCRDCKETDFACHYHRDHVTAEALRNAVGQTNNAAKKLGILCLFCGSKEGFLNLKDHMYKEHSRQLADILKSSQKTEYEQEKPASTQERHRTSSLTWREDNFSQNADVTVESEDDEAPACKHCKEEWDARELGDHEKACPKKEVQCRDCDEWIKQEQLCDHKAKTAGEAMADLVDLIGSLSRWQGFFVAFVTY</sequence>
<gene>
    <name evidence="1" type="ORF">HPB47_009245</name>
</gene>
<dbReference type="Proteomes" id="UP000805193">
    <property type="component" value="Unassembled WGS sequence"/>
</dbReference>
<evidence type="ECO:0000313" key="1">
    <source>
        <dbReference type="EMBL" id="KAG0413592.1"/>
    </source>
</evidence>
<organism evidence="1 2">
    <name type="scientific">Ixodes persulcatus</name>
    <name type="common">Taiga tick</name>
    <dbReference type="NCBI Taxonomy" id="34615"/>
    <lineage>
        <taxon>Eukaryota</taxon>
        <taxon>Metazoa</taxon>
        <taxon>Ecdysozoa</taxon>
        <taxon>Arthropoda</taxon>
        <taxon>Chelicerata</taxon>
        <taxon>Arachnida</taxon>
        <taxon>Acari</taxon>
        <taxon>Parasitiformes</taxon>
        <taxon>Ixodida</taxon>
        <taxon>Ixodoidea</taxon>
        <taxon>Ixodidae</taxon>
        <taxon>Ixodinae</taxon>
        <taxon>Ixodes</taxon>
    </lineage>
</organism>